<feature type="region of interest" description="Disordered" evidence="15">
    <location>
        <begin position="415"/>
        <end position="449"/>
    </location>
</feature>
<dbReference type="InterPro" id="IPR004170">
    <property type="entry name" value="WWE_dom"/>
</dbReference>
<evidence type="ECO:0000256" key="11">
    <source>
        <dbReference type="ARBA" id="ARBA00023098"/>
    </source>
</evidence>
<reference evidence="17 19" key="1">
    <citation type="journal article" date="2012" name="Nature">
        <title>Algal genomes reveal evolutionary mosaicism and the fate of nucleomorphs.</title>
        <authorList>
            <consortium name="DOE Joint Genome Institute"/>
            <person name="Curtis B.A."/>
            <person name="Tanifuji G."/>
            <person name="Burki F."/>
            <person name="Gruber A."/>
            <person name="Irimia M."/>
            <person name="Maruyama S."/>
            <person name="Arias M.C."/>
            <person name="Ball S.G."/>
            <person name="Gile G.H."/>
            <person name="Hirakawa Y."/>
            <person name="Hopkins J.F."/>
            <person name="Kuo A."/>
            <person name="Rensing S.A."/>
            <person name="Schmutz J."/>
            <person name="Symeonidi A."/>
            <person name="Elias M."/>
            <person name="Eveleigh R.J."/>
            <person name="Herman E.K."/>
            <person name="Klute M.J."/>
            <person name="Nakayama T."/>
            <person name="Obornik M."/>
            <person name="Reyes-Prieto A."/>
            <person name="Armbrust E.V."/>
            <person name="Aves S.J."/>
            <person name="Beiko R.G."/>
            <person name="Coutinho P."/>
            <person name="Dacks J.B."/>
            <person name="Durnford D.G."/>
            <person name="Fast N.M."/>
            <person name="Green B.R."/>
            <person name="Grisdale C.J."/>
            <person name="Hempel F."/>
            <person name="Henrissat B."/>
            <person name="Hoppner M.P."/>
            <person name="Ishida K."/>
            <person name="Kim E."/>
            <person name="Koreny L."/>
            <person name="Kroth P.G."/>
            <person name="Liu Y."/>
            <person name="Malik S.B."/>
            <person name="Maier U.G."/>
            <person name="McRose D."/>
            <person name="Mock T."/>
            <person name="Neilson J.A."/>
            <person name="Onodera N.T."/>
            <person name="Poole A.M."/>
            <person name="Pritham E.J."/>
            <person name="Richards T.A."/>
            <person name="Rocap G."/>
            <person name="Roy S.W."/>
            <person name="Sarai C."/>
            <person name="Schaack S."/>
            <person name="Shirato S."/>
            <person name="Slamovits C.H."/>
            <person name="Spencer D.F."/>
            <person name="Suzuki S."/>
            <person name="Worden A.Z."/>
            <person name="Zauner S."/>
            <person name="Barry K."/>
            <person name="Bell C."/>
            <person name="Bharti A.K."/>
            <person name="Crow J.A."/>
            <person name="Grimwood J."/>
            <person name="Kramer R."/>
            <person name="Lindquist E."/>
            <person name="Lucas S."/>
            <person name="Salamov A."/>
            <person name="McFadden G.I."/>
            <person name="Lane C.E."/>
            <person name="Keeling P.J."/>
            <person name="Gray M.W."/>
            <person name="Grigoriev I.V."/>
            <person name="Archibald J.M."/>
        </authorList>
    </citation>
    <scope>NUCLEOTIDE SEQUENCE</scope>
    <source>
        <strain evidence="17 19">CCMP2712</strain>
    </source>
</reference>
<dbReference type="GeneID" id="17305379"/>
<organism evidence="17">
    <name type="scientific">Guillardia theta (strain CCMP2712)</name>
    <name type="common">Cryptophyte</name>
    <dbReference type="NCBI Taxonomy" id="905079"/>
    <lineage>
        <taxon>Eukaryota</taxon>
        <taxon>Cryptophyceae</taxon>
        <taxon>Pyrenomonadales</taxon>
        <taxon>Geminigeraceae</taxon>
        <taxon>Guillardia</taxon>
    </lineage>
</organism>
<dbReference type="PROSITE" id="PS50918">
    <property type="entry name" value="WWE"/>
    <property type="match status" value="1"/>
</dbReference>
<evidence type="ECO:0000256" key="14">
    <source>
        <dbReference type="ARBA" id="ARBA00026104"/>
    </source>
</evidence>
<keyword evidence="5" id="KW-0812">Transmembrane</keyword>
<dbReference type="InterPro" id="IPR037197">
    <property type="entry name" value="WWE_dom_sf"/>
</dbReference>
<evidence type="ECO:0000256" key="5">
    <source>
        <dbReference type="ARBA" id="ARBA00022692"/>
    </source>
</evidence>
<dbReference type="RefSeq" id="XP_005835888.1">
    <property type="nucleotide sequence ID" value="XM_005835831.1"/>
</dbReference>
<dbReference type="PaxDb" id="55529-EKX48908"/>
<comment type="cofactor">
    <cofactor evidence="1">
        <name>Ca(2+)</name>
        <dbReference type="ChEBI" id="CHEBI:29108"/>
    </cofactor>
</comment>
<protein>
    <recommendedName>
        <fullName evidence="14">sn-1-specific diacylglycerol lipase</fullName>
        <ecNumber evidence="14">3.1.1.116</ecNumber>
    </recommendedName>
</protein>
<dbReference type="GO" id="GO:0046872">
    <property type="term" value="F:metal ion binding"/>
    <property type="evidence" value="ECO:0007669"/>
    <property type="project" value="UniProtKB-KW"/>
</dbReference>
<accession>L1JK60</accession>
<proteinExistence type="predicted"/>
<evidence type="ECO:0000256" key="6">
    <source>
        <dbReference type="ARBA" id="ARBA00022723"/>
    </source>
</evidence>
<feature type="compositionally biased region" description="Basic and acidic residues" evidence="15">
    <location>
        <begin position="629"/>
        <end position="644"/>
    </location>
</feature>
<evidence type="ECO:0000256" key="3">
    <source>
        <dbReference type="ARBA" id="ARBA00022475"/>
    </source>
</evidence>
<evidence type="ECO:0000256" key="15">
    <source>
        <dbReference type="SAM" id="MobiDB-lite"/>
    </source>
</evidence>
<dbReference type="GO" id="GO:0019369">
    <property type="term" value="P:arachidonate metabolic process"/>
    <property type="evidence" value="ECO:0007669"/>
    <property type="project" value="TreeGrafter"/>
</dbReference>
<evidence type="ECO:0000256" key="4">
    <source>
        <dbReference type="ARBA" id="ARBA00022553"/>
    </source>
</evidence>
<comment type="subcellular location">
    <subcellularLocation>
        <location evidence="2">Cell membrane</location>
        <topology evidence="2">Multi-pass membrane protein</topology>
    </subcellularLocation>
</comment>
<dbReference type="Pfam" id="PF01764">
    <property type="entry name" value="Lipase_3"/>
    <property type="match status" value="1"/>
</dbReference>
<evidence type="ECO:0000313" key="17">
    <source>
        <dbReference type="EMBL" id="EKX48908.1"/>
    </source>
</evidence>
<feature type="compositionally biased region" description="Acidic residues" evidence="15">
    <location>
        <begin position="417"/>
        <end position="431"/>
    </location>
</feature>
<dbReference type="EC" id="3.1.1.116" evidence="14"/>
<keyword evidence="8" id="KW-0106">Calcium</keyword>
<evidence type="ECO:0000313" key="19">
    <source>
        <dbReference type="Proteomes" id="UP000011087"/>
    </source>
</evidence>
<name>L1JK60_GUITC</name>
<evidence type="ECO:0000256" key="9">
    <source>
        <dbReference type="ARBA" id="ARBA00022963"/>
    </source>
</evidence>
<keyword evidence="9" id="KW-0442">Lipid degradation</keyword>
<keyword evidence="7" id="KW-0378">Hydrolase</keyword>
<dbReference type="CDD" id="cd00519">
    <property type="entry name" value="Lipase_3"/>
    <property type="match status" value="1"/>
</dbReference>
<gene>
    <name evidence="17" type="ORF">GUITHDRAFT_136540</name>
</gene>
<evidence type="ECO:0000313" key="18">
    <source>
        <dbReference type="EnsemblProtists" id="EKX48908"/>
    </source>
</evidence>
<feature type="region of interest" description="Disordered" evidence="15">
    <location>
        <begin position="225"/>
        <end position="244"/>
    </location>
</feature>
<keyword evidence="11" id="KW-0443">Lipid metabolism</keyword>
<dbReference type="SUPFAM" id="SSF53474">
    <property type="entry name" value="alpha/beta-Hydrolases"/>
    <property type="match status" value="1"/>
</dbReference>
<dbReference type="GO" id="GO:0016298">
    <property type="term" value="F:lipase activity"/>
    <property type="evidence" value="ECO:0007669"/>
    <property type="project" value="TreeGrafter"/>
</dbReference>
<keyword evidence="12" id="KW-0472">Membrane</keyword>
<evidence type="ECO:0000256" key="8">
    <source>
        <dbReference type="ARBA" id="ARBA00022837"/>
    </source>
</evidence>
<dbReference type="KEGG" id="gtt:GUITHDRAFT_136540"/>
<feature type="domain" description="WWE" evidence="16">
    <location>
        <begin position="1"/>
        <end position="74"/>
    </location>
</feature>
<keyword evidence="6" id="KW-0479">Metal-binding</keyword>
<dbReference type="InterPro" id="IPR052214">
    <property type="entry name" value="DAG_Lipase-Related"/>
</dbReference>
<sequence length="974" mass="109140">MQDQEDRVFMPVLWYFRRNDGRLQSYSKEDSELIETEFSSGKDEALMYEGKYKVIFESLKQVRCDSGTEREVVRGTWHFQRSDGSFQPYPADVATQLEEAFGKDGEKARGDLSHLETRGGAGELCKEEVAIGDDRFVSADEEGRMFQRRQNTDTKRQVLRGTWLILQGDGAKTGAGADGALIVLQEEGGRGERKNVALELTKGYFEGYSEGQEAAKSLMAWLEPEGQEREGEGEEEEMEGKKEDVPHPGCGLWFWGQSERYLEPLPETDSKALELACVRGISSLTLAVRGDEFRCEVRKRRMTSLRTGEPFVLMRGSWFYQKNNGSFHPFDEEVARLLEDGFIQQDATREQQRMSEMDSETLRRRIDIDEDRFVCRRRRGGYCQVRKGTDTVRLVIRGHELRARFKPPHVPVLAASQEEDGGGNLSEEDSNYDQREGEAGDSSSMFPFDQKGQKQLDELYPLGLHKLCGAQISEDDSTSSEGGKGRTRWMQELSTRSSLAIDEARSKNSEALQQYRDKALERGLVVRAGVETMTRDILRSLTSFGEVLPPEVATVGKPSMQLVGKVVGFTSVIGTWIVGGISNATASGITVVEKAADGTLGAGQAMLSGVQTVLSAAQADILLGVEVRQEEQEESREGGEEQRRKERVQRNKLVVEVHAEKQQQHQHQQHQLEWGGAAILETLIMYHELEVKHLYTDITYMQLAQGIAAYASLQKLVRPHYFHEGAMEAILKKEEPRKIPRPTDETIRTWQRYMRMSSCAYGTFYQIAFGVLSPLKSHQSNEFTLLNRLGVTKETILQIVLIICGSKDNSDWLSNLRCAHVKLQGIATADTDEVVAMHAGIWATAANMDEKSLKLVQEALDARPDYQLIICGHSLGAGTATVLGLRWRERGLFPDMKVYAFANPPTISSLRVISRTHDFITSIQISDDFVTRWCMGSSTDVVKAAHALASVDGVVDTLINISLFGFNAKETTVN</sequence>
<dbReference type="OrthoDB" id="438440at2759"/>
<evidence type="ECO:0000256" key="2">
    <source>
        <dbReference type="ARBA" id="ARBA00004651"/>
    </source>
</evidence>
<dbReference type="EMBL" id="JH992984">
    <property type="protein sequence ID" value="EKX48908.1"/>
    <property type="molecule type" value="Genomic_DNA"/>
</dbReference>
<evidence type="ECO:0000256" key="10">
    <source>
        <dbReference type="ARBA" id="ARBA00022989"/>
    </source>
</evidence>
<reference evidence="18" key="3">
    <citation type="submission" date="2015-06" db="UniProtKB">
        <authorList>
            <consortium name="EnsemblProtists"/>
        </authorList>
    </citation>
    <scope>IDENTIFICATION</scope>
</reference>
<dbReference type="GO" id="GO:0046340">
    <property type="term" value="P:diacylglycerol catabolic process"/>
    <property type="evidence" value="ECO:0007669"/>
    <property type="project" value="TreeGrafter"/>
</dbReference>
<dbReference type="PANTHER" id="PTHR45792:SF8">
    <property type="entry name" value="DIACYLGLYCEROL LIPASE-ALPHA"/>
    <property type="match status" value="1"/>
</dbReference>
<keyword evidence="19" id="KW-1185">Reference proteome</keyword>
<dbReference type="Gene3D" id="3.30.720.50">
    <property type="match status" value="1"/>
</dbReference>
<dbReference type="SUPFAM" id="SSF117839">
    <property type="entry name" value="WWE domain"/>
    <property type="match status" value="1"/>
</dbReference>
<dbReference type="PANTHER" id="PTHR45792">
    <property type="entry name" value="DIACYLGLYCEROL LIPASE HOMOLOG-RELATED"/>
    <property type="match status" value="1"/>
</dbReference>
<dbReference type="AlphaFoldDB" id="L1JK60"/>
<feature type="region of interest" description="Disordered" evidence="15">
    <location>
        <begin position="629"/>
        <end position="649"/>
    </location>
</feature>
<dbReference type="EnsemblProtists" id="EKX48908">
    <property type="protein sequence ID" value="EKX48908"/>
    <property type="gene ID" value="GUITHDRAFT_136540"/>
</dbReference>
<evidence type="ECO:0000259" key="16">
    <source>
        <dbReference type="PROSITE" id="PS50918"/>
    </source>
</evidence>
<dbReference type="Pfam" id="PF02825">
    <property type="entry name" value="WWE"/>
    <property type="match status" value="2"/>
</dbReference>
<keyword evidence="3" id="KW-1003">Cell membrane</keyword>
<dbReference type="Gene3D" id="3.40.50.1820">
    <property type="entry name" value="alpha/beta hydrolase"/>
    <property type="match status" value="1"/>
</dbReference>
<evidence type="ECO:0000256" key="1">
    <source>
        <dbReference type="ARBA" id="ARBA00001913"/>
    </source>
</evidence>
<keyword evidence="4" id="KW-0597">Phosphoprotein</keyword>
<keyword evidence="10" id="KW-1133">Transmembrane helix</keyword>
<comment type="catalytic activity">
    <reaction evidence="13">
        <text>a 1,2-diacyl-sn-glycerol + H2O = a 2-acylglycerol + a fatty acid + H(+)</text>
        <dbReference type="Rhea" id="RHEA:33275"/>
        <dbReference type="ChEBI" id="CHEBI:15377"/>
        <dbReference type="ChEBI" id="CHEBI:15378"/>
        <dbReference type="ChEBI" id="CHEBI:17389"/>
        <dbReference type="ChEBI" id="CHEBI:17815"/>
        <dbReference type="ChEBI" id="CHEBI:28868"/>
        <dbReference type="EC" id="3.1.1.116"/>
    </reaction>
    <physiologicalReaction direction="left-to-right" evidence="13">
        <dbReference type="Rhea" id="RHEA:33276"/>
    </physiologicalReaction>
</comment>
<evidence type="ECO:0000256" key="13">
    <source>
        <dbReference type="ARBA" id="ARBA00024531"/>
    </source>
</evidence>
<evidence type="ECO:0000256" key="12">
    <source>
        <dbReference type="ARBA" id="ARBA00023136"/>
    </source>
</evidence>
<dbReference type="InterPro" id="IPR029058">
    <property type="entry name" value="AB_hydrolase_fold"/>
</dbReference>
<dbReference type="HOGENOM" id="CLU_304935_0_0_1"/>
<dbReference type="Proteomes" id="UP000011087">
    <property type="component" value="Unassembled WGS sequence"/>
</dbReference>
<dbReference type="GO" id="GO:0005886">
    <property type="term" value="C:plasma membrane"/>
    <property type="evidence" value="ECO:0007669"/>
    <property type="project" value="UniProtKB-SubCell"/>
</dbReference>
<dbReference type="InterPro" id="IPR002921">
    <property type="entry name" value="Fungal_lipase-type"/>
</dbReference>
<reference evidence="19" key="2">
    <citation type="submission" date="2012-11" db="EMBL/GenBank/DDBJ databases">
        <authorList>
            <person name="Kuo A."/>
            <person name="Curtis B.A."/>
            <person name="Tanifuji G."/>
            <person name="Burki F."/>
            <person name="Gruber A."/>
            <person name="Irimia M."/>
            <person name="Maruyama S."/>
            <person name="Arias M.C."/>
            <person name="Ball S.G."/>
            <person name="Gile G.H."/>
            <person name="Hirakawa Y."/>
            <person name="Hopkins J.F."/>
            <person name="Rensing S.A."/>
            <person name="Schmutz J."/>
            <person name="Symeonidi A."/>
            <person name="Elias M."/>
            <person name="Eveleigh R.J."/>
            <person name="Herman E.K."/>
            <person name="Klute M.J."/>
            <person name="Nakayama T."/>
            <person name="Obornik M."/>
            <person name="Reyes-Prieto A."/>
            <person name="Armbrust E.V."/>
            <person name="Aves S.J."/>
            <person name="Beiko R.G."/>
            <person name="Coutinho P."/>
            <person name="Dacks J.B."/>
            <person name="Durnford D.G."/>
            <person name="Fast N.M."/>
            <person name="Green B.R."/>
            <person name="Grisdale C."/>
            <person name="Hempe F."/>
            <person name="Henrissat B."/>
            <person name="Hoppner M.P."/>
            <person name="Ishida K.-I."/>
            <person name="Kim E."/>
            <person name="Koreny L."/>
            <person name="Kroth P.G."/>
            <person name="Liu Y."/>
            <person name="Malik S.-B."/>
            <person name="Maier U.G."/>
            <person name="McRose D."/>
            <person name="Mock T."/>
            <person name="Neilson J.A."/>
            <person name="Onodera N.T."/>
            <person name="Poole A.M."/>
            <person name="Pritham E.J."/>
            <person name="Richards T.A."/>
            <person name="Rocap G."/>
            <person name="Roy S.W."/>
            <person name="Sarai C."/>
            <person name="Schaack S."/>
            <person name="Shirato S."/>
            <person name="Slamovits C.H."/>
            <person name="Spencer D.F."/>
            <person name="Suzuki S."/>
            <person name="Worden A.Z."/>
            <person name="Zauner S."/>
            <person name="Barry K."/>
            <person name="Bell C."/>
            <person name="Bharti A.K."/>
            <person name="Crow J.A."/>
            <person name="Grimwood J."/>
            <person name="Kramer R."/>
            <person name="Lindquist E."/>
            <person name="Lucas S."/>
            <person name="Salamov A."/>
            <person name="McFadden G.I."/>
            <person name="Lane C.E."/>
            <person name="Keeling P.J."/>
            <person name="Gray M.W."/>
            <person name="Grigoriev I.V."/>
            <person name="Archibald J.M."/>
        </authorList>
    </citation>
    <scope>NUCLEOTIDE SEQUENCE</scope>
    <source>
        <strain evidence="19">CCMP2712</strain>
    </source>
</reference>
<evidence type="ECO:0000256" key="7">
    <source>
        <dbReference type="ARBA" id="ARBA00022801"/>
    </source>
</evidence>